<dbReference type="InterPro" id="IPR037524">
    <property type="entry name" value="PA14/GLEYA"/>
</dbReference>
<dbReference type="Gene3D" id="2.180.10.10">
    <property type="entry name" value="RHS repeat-associated core"/>
    <property type="match status" value="3"/>
</dbReference>
<reference evidence="4 5" key="1">
    <citation type="journal article" date="2019" name="Int. J. Syst. Evol. Microbiol.">
        <title>The Global Catalogue of Microorganisms (GCM) 10K type strain sequencing project: providing services to taxonomists for standard genome sequencing and annotation.</title>
        <authorList>
            <consortium name="The Broad Institute Genomics Platform"/>
            <consortium name="The Broad Institute Genome Sequencing Center for Infectious Disease"/>
            <person name="Wu L."/>
            <person name="Ma J."/>
        </authorList>
    </citation>
    <scope>NUCLEOTIDE SEQUENCE [LARGE SCALE GENOMIC DNA]</scope>
    <source>
        <strain evidence="4 5">JCM 3272</strain>
    </source>
</reference>
<feature type="compositionally biased region" description="Low complexity" evidence="1">
    <location>
        <begin position="1754"/>
        <end position="1768"/>
    </location>
</feature>
<comment type="caution">
    <text evidence="4">The sequence shown here is derived from an EMBL/GenBank/DDBJ whole genome shotgun (WGS) entry which is preliminary data.</text>
</comment>
<dbReference type="NCBIfam" id="TIGR01643">
    <property type="entry name" value="YD_repeat_2x"/>
    <property type="match status" value="1"/>
</dbReference>
<dbReference type="NCBIfam" id="TIGR03696">
    <property type="entry name" value="Rhs_assc_core"/>
    <property type="match status" value="1"/>
</dbReference>
<evidence type="ECO:0000256" key="1">
    <source>
        <dbReference type="SAM" id="MobiDB-lite"/>
    </source>
</evidence>
<keyword evidence="5" id="KW-1185">Reference proteome</keyword>
<feature type="region of interest" description="Disordered" evidence="1">
    <location>
        <begin position="53"/>
        <end position="80"/>
    </location>
</feature>
<feature type="region of interest" description="Disordered" evidence="1">
    <location>
        <begin position="255"/>
        <end position="275"/>
    </location>
</feature>
<feature type="compositionally biased region" description="Low complexity" evidence="1">
    <location>
        <begin position="599"/>
        <end position="615"/>
    </location>
</feature>
<feature type="region of interest" description="Disordered" evidence="1">
    <location>
        <begin position="586"/>
        <end position="621"/>
    </location>
</feature>
<keyword evidence="2" id="KW-0732">Signal</keyword>
<feature type="signal peptide" evidence="2">
    <location>
        <begin position="1"/>
        <end position="31"/>
    </location>
</feature>
<dbReference type="Proteomes" id="UP001501444">
    <property type="component" value="Unassembled WGS sequence"/>
</dbReference>
<evidence type="ECO:0000313" key="5">
    <source>
        <dbReference type="Proteomes" id="UP001501444"/>
    </source>
</evidence>
<evidence type="ECO:0000313" key="4">
    <source>
        <dbReference type="EMBL" id="GAA2372357.1"/>
    </source>
</evidence>
<dbReference type="PANTHER" id="PTHR32305:SF15">
    <property type="entry name" value="PROTEIN RHSA-RELATED"/>
    <property type="match status" value="1"/>
</dbReference>
<evidence type="ECO:0000259" key="3">
    <source>
        <dbReference type="PROSITE" id="PS51820"/>
    </source>
</evidence>
<evidence type="ECO:0000256" key="2">
    <source>
        <dbReference type="SAM" id="SignalP"/>
    </source>
</evidence>
<dbReference type="PROSITE" id="PS51820">
    <property type="entry name" value="PA14"/>
    <property type="match status" value="1"/>
</dbReference>
<dbReference type="InterPro" id="IPR022385">
    <property type="entry name" value="Rhs_assc_core"/>
</dbReference>
<name>A0ABN3H8G2_9ACTN</name>
<dbReference type="PANTHER" id="PTHR32305">
    <property type="match status" value="1"/>
</dbReference>
<organism evidence="4 5">
    <name type="scientific">Dactylosporangium salmoneum</name>
    <dbReference type="NCBI Taxonomy" id="53361"/>
    <lineage>
        <taxon>Bacteria</taxon>
        <taxon>Bacillati</taxon>
        <taxon>Actinomycetota</taxon>
        <taxon>Actinomycetes</taxon>
        <taxon>Micromonosporales</taxon>
        <taxon>Micromonosporaceae</taxon>
        <taxon>Dactylosporangium</taxon>
    </lineage>
</organism>
<accession>A0ABN3H8G2</accession>
<dbReference type="InterPro" id="IPR006530">
    <property type="entry name" value="YD"/>
</dbReference>
<sequence length="2125" mass="217921">MRTTKRLSVLAVLAALAVPLTLVPGASQAVAAPAKQKAPQGLLPSAPLAKPVVKAPAGRSATDVARHKQPTPEGELLTQRTTYSSTWRNVDGSLSVRQYLTPQFYETASGVWSPIDSTLSPVPGKPGWWQATANSWQVTLGPAGAAGGAEQVTLGEHTIGFAPQKVSDPGLQPSVSGDTATYRGIWPLVDLRDQVTSSGVKEDLVLGGPQAPASFAFKVSGGKPVANRSGGVDIVAGGKVVGSLPAPTTTVALPRYKDPERKTSPTATREDRTAESKVRLSVAGDVVRVSVSQSWLAGLPASAFPVVVDPTFGGTIDATRMVSASNLGAVQNNVMKVGREGTSTVWRGGVYFPAPTLPPVRPGGRPWQLSLASFLSYCTVACMLFGETVYGMPLSASDTPNYYWMGAGQLVMQDPADMDEGFFAGVTANPQLLAYMKGRTDGWWFGISADHVLAGGSSLATFDPARTYAVFSYVQQPPPTTVTSPATGSVLSSTTPTLTAAPVANESYVAYDFQISTSPDGTGIIVDSGWLDNQTSWRVPPGSLHDGVTYYARVQNAITQQWDTTDFSYVPPAAAGWSVNFQIRQRLAGGGPSPTDTVGSPPAGSPSPSKGSPSPHTAPASETVNLLTGNLAVTVGTPGMQTVSGSAGLALSYDSAEASVAKGGNYGITAHYYADSGSHAVTGAALAERTEAGVNATWSGTPPVGGLGATTPFAARWTGVLTLPSGTWKLGGLTTGGMRVYLNNSSTPTYDNWAGTAGTTGASYGSTVLNGPGQFQIEVDDWDTNHYGFGTAQLWAKNTAITDPNTPSAFVVPSGWLTPAATGLPPGWTMLANPSKVTWVHADDQGGQVVLQSADGQTATFVRSSLNVYETVPGSHDLLNVDGNGHLQLTSGGLLYTFNADGSLASMVTVADDLHPAALRYTYSGTPALLRTITDPVSGRSVNLTYGGDPSCPGVNPAPAGLLCKVGYFDGTATTFGYNSNGQIAAVNHPGSQTTTLAYDSDNKLADIRDALAYSYVAAGGAPGTAVNCPAGTTGLAVTPVDTQICYDSSGRVAKVIQPAPTTGAPRPARTYTYASDHTDVAIAGFTPSSGYAQRTMWDSHGRIIKQYDSSGRSTAAVWMNAIAPNQTCFFGACGADQQIASVDAAGEQTSVVYNTRGDVTDTYGPAPLACFSGGWPDSRIIPIAPIQGYLPVANPQGTAGCGIPAVPHTHNGYDEGMTGLAATYWANGQGAGTAALHTTGVGGAKPQSLCGPRPNPGLCAHWDAGAPPVGSDASGHWSLRLTGNITLAGGAYNVSTMTSQPFTFSLDGHVVMHAGTDTFGFVPGQLRQDDLDGGTGAAGGVHSIQVDFQGSATQLNEFAIVFESQSDPGWHVVPASDLGPGYRLTTSTVDSDGVTTTTSYSNANLGPQYGLATSTTVGGLTTTNTYETPSASTYLRKTSNTLPAGTATTYTYYSGSAGPLAAVCGVSASTPQGGLLQTQTDPAPSAGAPARVQQFVYDANGRKAGRRVGPSTSIGTVSWQCTTYDAGGRITSQTWPAFNGAPARTVTYTYAVGGNPLVSSVSDGNGTVTSTVDLLGRWVSYTDANGKTSTTTFNQAGQNTAISGPGGSIVTAYDPNSGNVNTVTVNGTQQAANHYDAGNGRLSSVTYGNGTTGFLTYDVYGNQSGLTFNNTSSGALITGNQIVRSAAGRITSELQNIDGTSLTNANPAGASATDYTYDSAGRLASAYLPGAQATYGYGTNPAGDNCTSPGQGANTNRTSVTTTPTGGSASSTHYCYNGADQLVASITSAGTNSQYAYDAHGNQTNDHGTTLTWDAADRMTAAGGSGYTYDALDRVIAHTAGGTTVRYAYAGFTDRSAATLDASNTVVQQLVALPGGVTVTVQSSGNVWSYPDLHGHVTATASTSGVRVTGPVSYDPWGQRIAGPPTGNANGGNTLGAFGANGKLTDDALGITILGARAYQASEGRFLSVDPVAGGCANSYVYVYGDPINSSDLSGKAACAGIHHLANGDVEIQLGSTPSGSLLIGISAVPNPHQGAGANLAWFGGDYSVQARGIGLNRSGNSADLLPGSLLRVSAPAGHLTSGLSGIQMNVHLEFIYLGTSTNPALPGSMQVAGRVEIDLTCSL</sequence>
<proteinExistence type="predicted"/>
<dbReference type="InterPro" id="IPR050708">
    <property type="entry name" value="T6SS_VgrG/RHS"/>
</dbReference>
<dbReference type="EMBL" id="BAAARV010000073">
    <property type="protein sequence ID" value="GAA2372357.1"/>
    <property type="molecule type" value="Genomic_DNA"/>
</dbReference>
<gene>
    <name evidence="4" type="ORF">GCM10010170_074600</name>
</gene>
<feature type="chain" id="PRO_5046612947" description="PA14 domain-containing protein" evidence="2">
    <location>
        <begin position="32"/>
        <end position="2125"/>
    </location>
</feature>
<protein>
    <recommendedName>
        <fullName evidence="3">PA14 domain-containing protein</fullName>
    </recommendedName>
</protein>
<feature type="region of interest" description="Disordered" evidence="1">
    <location>
        <begin position="1748"/>
        <end position="1768"/>
    </location>
</feature>
<feature type="domain" description="PA14" evidence="3">
    <location>
        <begin position="663"/>
        <end position="810"/>
    </location>
</feature>